<dbReference type="Proteomes" id="UP000251431">
    <property type="component" value="Unassembled WGS sequence"/>
</dbReference>
<dbReference type="InterPro" id="IPR036866">
    <property type="entry name" value="RibonucZ/Hydroxyglut_hydro"/>
</dbReference>
<protein>
    <submittedName>
        <fullName evidence="2">Hydrolase</fullName>
    </submittedName>
</protein>
<dbReference type="SUPFAM" id="SSF56281">
    <property type="entry name" value="Metallo-hydrolase/oxidoreductase"/>
    <property type="match status" value="1"/>
</dbReference>
<dbReference type="AlphaFoldDB" id="A0A2X0X9G5"/>
<proteinExistence type="predicted"/>
<evidence type="ECO:0000313" key="3">
    <source>
        <dbReference type="Proteomes" id="UP000251431"/>
    </source>
</evidence>
<dbReference type="PANTHER" id="PTHR47619">
    <property type="entry name" value="METALLO-HYDROLASE YYCJ-RELATED"/>
    <property type="match status" value="1"/>
</dbReference>
<dbReference type="Pfam" id="PF12706">
    <property type="entry name" value="Lactamase_B_2"/>
    <property type="match status" value="1"/>
</dbReference>
<dbReference type="InterPro" id="IPR052533">
    <property type="entry name" value="WalJ/YycJ-like"/>
</dbReference>
<sequence>MKVDILASGSSGNCIALTTNETTILIDAGIAKTKIEKRLLEVGITPNRVEAIFVTHAHSDHIKGLPLANKYKIPVYAGEREWKNITTVEDELIRPIGVGGIFGCGQFIVSHFNVHHDAIDPRGYVVWNLDNFKVSICLDTGLVDKSMLNAMRHSDIYIIEANHDPRMVEASDYPNSVKARILSHVGHLSNEQTAKALRELVVGKGERIYLTHLSSKNNLPTLAEMTVKRELLKKGYQAGNHYELEVV</sequence>
<organism evidence="2 3">
    <name type="scientific">Lysinibacillus capsici</name>
    <dbReference type="NCBI Taxonomy" id="2115968"/>
    <lineage>
        <taxon>Bacteria</taxon>
        <taxon>Bacillati</taxon>
        <taxon>Bacillota</taxon>
        <taxon>Bacilli</taxon>
        <taxon>Bacillales</taxon>
        <taxon>Bacillaceae</taxon>
        <taxon>Lysinibacillus</taxon>
    </lineage>
</organism>
<evidence type="ECO:0000259" key="1">
    <source>
        <dbReference type="SMART" id="SM00849"/>
    </source>
</evidence>
<name>A0A2X0X9G5_9BACI</name>
<feature type="domain" description="Metallo-beta-lactamase" evidence="1">
    <location>
        <begin position="11"/>
        <end position="212"/>
    </location>
</feature>
<keyword evidence="2" id="KW-0378">Hydrolase</keyword>
<gene>
    <name evidence="2" type="primary">yycJ_1</name>
    <name evidence="2" type="ORF">NCTC7582_00084</name>
</gene>
<dbReference type="Gene3D" id="3.60.15.10">
    <property type="entry name" value="Ribonuclease Z/Hydroxyacylglutathione hydrolase-like"/>
    <property type="match status" value="1"/>
</dbReference>
<dbReference type="InterPro" id="IPR001279">
    <property type="entry name" value="Metallo-B-lactamas"/>
</dbReference>
<dbReference type="GO" id="GO:0016787">
    <property type="term" value="F:hydrolase activity"/>
    <property type="evidence" value="ECO:0007669"/>
    <property type="project" value="UniProtKB-KW"/>
</dbReference>
<dbReference type="SMART" id="SM00849">
    <property type="entry name" value="Lactamase_B"/>
    <property type="match status" value="1"/>
</dbReference>
<evidence type="ECO:0000313" key="2">
    <source>
        <dbReference type="EMBL" id="SPT95584.1"/>
    </source>
</evidence>
<reference evidence="2 3" key="1">
    <citation type="submission" date="2018-06" db="EMBL/GenBank/DDBJ databases">
        <authorList>
            <consortium name="Pathogen Informatics"/>
            <person name="Doyle S."/>
        </authorList>
    </citation>
    <scope>NUCLEOTIDE SEQUENCE [LARGE SCALE GENOMIC DNA]</scope>
    <source>
        <strain evidence="2 3">NCTC7582</strain>
    </source>
</reference>
<dbReference type="RefSeq" id="WP_112116245.1">
    <property type="nucleotide sequence ID" value="NZ_UAQE01000001.1"/>
</dbReference>
<accession>A0A2X0X9G5</accession>
<dbReference type="PANTHER" id="PTHR47619:SF1">
    <property type="entry name" value="EXODEOXYRIBONUCLEASE WALJ"/>
    <property type="match status" value="1"/>
</dbReference>
<dbReference type="EMBL" id="UAQE01000001">
    <property type="protein sequence ID" value="SPT95584.1"/>
    <property type="molecule type" value="Genomic_DNA"/>
</dbReference>